<dbReference type="EMBL" id="LT907979">
    <property type="protein sequence ID" value="SOB74036.1"/>
    <property type="molecule type" value="Genomic_DNA"/>
</dbReference>
<keyword evidence="3" id="KW-1185">Reference proteome</keyword>
<evidence type="ECO:0000259" key="1">
    <source>
        <dbReference type="Pfam" id="PF19194"/>
    </source>
</evidence>
<dbReference type="Proteomes" id="UP000274850">
    <property type="component" value="Segment"/>
</dbReference>
<reference evidence="2" key="1">
    <citation type="submission" date="2017-08" db="EMBL/GenBank/DDBJ databases">
        <authorList>
            <person name="de Groot N.N."/>
        </authorList>
    </citation>
    <scope>NUCLEOTIDE SEQUENCE</scope>
</reference>
<accession>A0A285PXZ9</accession>
<proteinExistence type="predicted"/>
<dbReference type="InterPro" id="IPR043807">
    <property type="entry name" value="DUF5869"/>
</dbReference>
<evidence type="ECO:0000313" key="3">
    <source>
        <dbReference type="Proteomes" id="UP000274850"/>
    </source>
</evidence>
<name>A0A285PXZ9_9VIRU</name>
<evidence type="ECO:0000313" key="2">
    <source>
        <dbReference type="EMBL" id="SOB74036.1"/>
    </source>
</evidence>
<dbReference type="Pfam" id="PF19194">
    <property type="entry name" value="DUF5869"/>
    <property type="match status" value="1"/>
</dbReference>
<gene>
    <name evidence="2" type="ORF">BQ9231_00153</name>
</gene>
<protein>
    <recommendedName>
        <fullName evidence="1">DUF5869 domain-containing protein</fullName>
    </recommendedName>
</protein>
<feature type="domain" description="DUF5869" evidence="1">
    <location>
        <begin position="4"/>
        <end position="155"/>
    </location>
</feature>
<sequence length="157" mass="18753">MFESLEEFPDLWFNTIHCQVHHDYSRCEDTRIYHTMSDRVEESEWEGVKSLVAGDLLMTKPYRMYEKGEELLLQLKQGGNYFLLSSPYIRSGCDSCDEETESNFTVKEFANIYDLVYEFLDTDIGFYMFLDQRQKLQTFEQLLQFSETELEERFFGS</sequence>
<organism evidence="2">
    <name type="scientific">Cedratvirus lausannensis</name>
    <dbReference type="NCBI Taxonomy" id="2023205"/>
    <lineage>
        <taxon>Viruses</taxon>
        <taxon>Pithoviruses</taxon>
        <taxon>Orthocedratvirinae</taxon>
        <taxon>Alphacedratvirus</taxon>
        <taxon>Alphacedratvirus francolausannense</taxon>
    </lineage>
</organism>